<keyword evidence="9 11" id="KW-0486">Methionine biosynthesis</keyword>
<reference evidence="14" key="1">
    <citation type="submission" date="2019-11" db="EMBL/GenBank/DDBJ databases">
        <title>Leishmania tarentolae CDS.</title>
        <authorList>
            <person name="Goto Y."/>
            <person name="Yamagishi J."/>
        </authorList>
    </citation>
    <scope>NUCLEOTIDE SEQUENCE [LARGE SCALE GENOMIC DNA]</scope>
    <source>
        <strain evidence="14">Parrot Tar II</strain>
    </source>
</reference>
<evidence type="ECO:0000256" key="2">
    <source>
        <dbReference type="ARBA" id="ARBA00022490"/>
    </source>
</evidence>
<comment type="caution">
    <text evidence="14">The sequence shown here is derived from an EMBL/GenBank/DDBJ whole genome shotgun (WGS) entry which is preliminary data.</text>
</comment>
<evidence type="ECO:0000256" key="6">
    <source>
        <dbReference type="ARBA" id="ARBA00022964"/>
    </source>
</evidence>
<dbReference type="GO" id="GO:0019509">
    <property type="term" value="P:L-methionine salvage from methylthioadenosine"/>
    <property type="evidence" value="ECO:0007669"/>
    <property type="project" value="UniProtKB-UniRule"/>
</dbReference>
<dbReference type="Proteomes" id="UP000419144">
    <property type="component" value="Unassembled WGS sequence"/>
</dbReference>
<dbReference type="Pfam" id="PF06110">
    <property type="entry name" value="TXD17-like_Trx"/>
    <property type="match status" value="1"/>
</dbReference>
<evidence type="ECO:0000256" key="5">
    <source>
        <dbReference type="ARBA" id="ARBA00022723"/>
    </source>
</evidence>
<dbReference type="PANTHER" id="PTHR23418:SF0">
    <property type="entry name" value="ACIREDUCTONE DIOXYGENASE"/>
    <property type="match status" value="1"/>
</dbReference>
<dbReference type="GO" id="GO:0016151">
    <property type="term" value="F:nickel cation binding"/>
    <property type="evidence" value="ECO:0007669"/>
    <property type="project" value="UniProtKB-UniRule"/>
</dbReference>
<dbReference type="InterPro" id="IPR004313">
    <property type="entry name" value="ARD"/>
</dbReference>
<evidence type="ECO:0000259" key="13">
    <source>
        <dbReference type="Pfam" id="PF06110"/>
    </source>
</evidence>
<feature type="binding site" evidence="11">
    <location>
        <position position="145"/>
    </location>
    <ligand>
        <name>Fe(2+)</name>
        <dbReference type="ChEBI" id="CHEBI:29033"/>
        <note>for iron-dependent acireductone dioxygenase activity</note>
    </ligand>
</feature>
<organism evidence="14 15">
    <name type="scientific">Leishmania tarentolae</name>
    <name type="common">Sauroleishmania tarentolae</name>
    <dbReference type="NCBI Taxonomy" id="5689"/>
    <lineage>
        <taxon>Eukaryota</taxon>
        <taxon>Discoba</taxon>
        <taxon>Euglenozoa</taxon>
        <taxon>Kinetoplastea</taxon>
        <taxon>Metakinetoplastina</taxon>
        <taxon>Trypanosomatida</taxon>
        <taxon>Trypanosomatidae</taxon>
        <taxon>Leishmaniinae</taxon>
        <taxon>Leishmania</taxon>
        <taxon>lizard Leishmania</taxon>
    </lineage>
</organism>
<dbReference type="GO" id="GO:0010309">
    <property type="term" value="F:acireductone dioxygenase [iron(II)-requiring] activity"/>
    <property type="evidence" value="ECO:0007669"/>
    <property type="project" value="UniProtKB-UniRule"/>
</dbReference>
<comment type="subcellular location">
    <subcellularLocation>
        <location evidence="11">Cytoplasm</location>
    </subcellularLocation>
    <subcellularLocation>
        <location evidence="11">Nucleus</location>
    </subcellularLocation>
</comment>
<dbReference type="GO" id="GO:0010308">
    <property type="term" value="F:acireductone dioxygenase (Ni2+-requiring) activity"/>
    <property type="evidence" value="ECO:0007669"/>
    <property type="project" value="UniProtKB-UniRule"/>
</dbReference>
<evidence type="ECO:0000256" key="1">
    <source>
        <dbReference type="ARBA" id="ARBA00000428"/>
    </source>
</evidence>
<dbReference type="InterPro" id="IPR010357">
    <property type="entry name" value="TXNDC17_dom"/>
</dbReference>
<keyword evidence="4 11" id="KW-0028">Amino-acid biosynthesis</keyword>
<accession>A0A640KEM3</accession>
<evidence type="ECO:0000256" key="10">
    <source>
        <dbReference type="ARBA" id="ARBA00023242"/>
    </source>
</evidence>
<dbReference type="InterPro" id="IPR014710">
    <property type="entry name" value="RmlC-like_jellyroll"/>
</dbReference>
<evidence type="ECO:0000256" key="9">
    <source>
        <dbReference type="ARBA" id="ARBA00023167"/>
    </source>
</evidence>
<comment type="cofactor">
    <cofactor evidence="11">
        <name>Fe(2+)</name>
        <dbReference type="ChEBI" id="CHEBI:29033"/>
    </cofactor>
    <cofactor evidence="11">
        <name>Ni(2+)</name>
        <dbReference type="ChEBI" id="CHEBI:49786"/>
    </cofactor>
    <text evidence="11">Binds either 1 Fe or Ni cation per monomer. Iron-binding promotes an acireductone dioxygenase reaction producing 2-keto-4-methylthiobutyrate, while nickel-binding promotes an acireductone dioxygenase reaction producing 3-(methylsulfanyl)propanoate.</text>
</comment>
<feature type="binding site" evidence="11">
    <location>
        <position position="145"/>
    </location>
    <ligand>
        <name>Ni(2+)</name>
        <dbReference type="ChEBI" id="CHEBI:49786"/>
        <note>for nickel-dependent acireductone dioxygenase activity</note>
    </ligand>
</feature>
<dbReference type="CDD" id="cd02232">
    <property type="entry name" value="cupin_ARD"/>
    <property type="match status" value="1"/>
</dbReference>
<evidence type="ECO:0000256" key="4">
    <source>
        <dbReference type="ARBA" id="ARBA00022605"/>
    </source>
</evidence>
<keyword evidence="6 11" id="KW-0223">Dioxygenase</keyword>
<protein>
    <recommendedName>
        <fullName evidence="11">Acireductone dioxygenase</fullName>
    </recommendedName>
    <alternativeName>
        <fullName evidence="11">Acireductone dioxygenase (Fe(2+)-requiring)</fullName>
        <shortName evidence="11">ARD'</shortName>
        <shortName evidence="11">Fe-ARD</shortName>
        <ecNumber evidence="11">1.13.11.54</ecNumber>
    </alternativeName>
    <alternativeName>
        <fullName evidence="11">Acireductone dioxygenase (Ni(2+)-requiring)</fullName>
        <shortName evidence="11">ARD</shortName>
        <shortName evidence="11">Ni-ARD</shortName>
        <ecNumber evidence="11">1.13.11.53</ecNumber>
    </alternativeName>
</protein>
<proteinExistence type="inferred from homology"/>
<dbReference type="SUPFAM" id="SSF51182">
    <property type="entry name" value="RmlC-like cupins"/>
    <property type="match status" value="1"/>
</dbReference>
<dbReference type="InterPro" id="IPR011051">
    <property type="entry name" value="RmlC_Cupin_sf"/>
</dbReference>
<feature type="binding site" evidence="11">
    <location>
        <position position="147"/>
    </location>
    <ligand>
        <name>Ni(2+)</name>
        <dbReference type="ChEBI" id="CHEBI:49786"/>
        <note>for nickel-dependent acireductone dioxygenase activity</note>
    </ligand>
</feature>
<keyword evidence="2 11" id="KW-0963">Cytoplasm</keyword>
<comment type="catalytic activity">
    <reaction evidence="11">
        <text>1,2-dihydroxy-5-(methylsulfanyl)pent-1-en-3-one + O2 = 3-(methylsulfanyl)propanoate + CO + formate + 2 H(+)</text>
        <dbReference type="Rhea" id="RHEA:14161"/>
        <dbReference type="ChEBI" id="CHEBI:15378"/>
        <dbReference type="ChEBI" id="CHEBI:15379"/>
        <dbReference type="ChEBI" id="CHEBI:15740"/>
        <dbReference type="ChEBI" id="CHEBI:17245"/>
        <dbReference type="ChEBI" id="CHEBI:49016"/>
        <dbReference type="ChEBI" id="CHEBI:49252"/>
        <dbReference type="EC" id="1.13.11.53"/>
    </reaction>
</comment>
<comment type="catalytic activity">
    <reaction evidence="1 11">
        <text>1,2-dihydroxy-5-(methylsulfanyl)pent-1-en-3-one + O2 = 4-methylsulfanyl-2-oxobutanoate + formate + 2 H(+)</text>
        <dbReference type="Rhea" id="RHEA:24504"/>
        <dbReference type="ChEBI" id="CHEBI:15378"/>
        <dbReference type="ChEBI" id="CHEBI:15379"/>
        <dbReference type="ChEBI" id="CHEBI:15740"/>
        <dbReference type="ChEBI" id="CHEBI:16723"/>
        <dbReference type="ChEBI" id="CHEBI:49252"/>
        <dbReference type="EC" id="1.13.11.54"/>
    </reaction>
</comment>
<dbReference type="InterPro" id="IPR036249">
    <property type="entry name" value="Thioredoxin-like_sf"/>
</dbReference>
<dbReference type="Gene3D" id="3.40.30.10">
    <property type="entry name" value="Glutaredoxin"/>
    <property type="match status" value="1"/>
</dbReference>
<evidence type="ECO:0000313" key="15">
    <source>
        <dbReference type="Proteomes" id="UP000419144"/>
    </source>
</evidence>
<keyword evidence="12" id="KW-0472">Membrane</keyword>
<evidence type="ECO:0000256" key="7">
    <source>
        <dbReference type="ARBA" id="ARBA00023002"/>
    </source>
</evidence>
<keyword evidence="12" id="KW-1133">Transmembrane helix</keyword>
<dbReference type="EC" id="1.13.11.53" evidence="11"/>
<feature type="domain" description="Thioredoxin" evidence="13">
    <location>
        <begin position="268"/>
        <end position="365"/>
    </location>
</feature>
<dbReference type="OrthoDB" id="1867259at2759"/>
<feature type="binding site" evidence="11">
    <location>
        <position position="151"/>
    </location>
    <ligand>
        <name>Fe(2+)</name>
        <dbReference type="ChEBI" id="CHEBI:29033"/>
        <note>for iron-dependent acireductone dioxygenase activity</note>
    </ligand>
</feature>
<feature type="binding site" evidence="11">
    <location>
        <position position="190"/>
    </location>
    <ligand>
        <name>Fe(2+)</name>
        <dbReference type="ChEBI" id="CHEBI:29033"/>
        <note>for iron-dependent acireductone dioxygenase activity</note>
    </ligand>
</feature>
<evidence type="ECO:0000313" key="14">
    <source>
        <dbReference type="EMBL" id="GET88156.1"/>
    </source>
</evidence>
<dbReference type="Gene3D" id="2.60.120.10">
    <property type="entry name" value="Jelly Rolls"/>
    <property type="match status" value="1"/>
</dbReference>
<keyword evidence="7 11" id="KW-0560">Oxidoreductase</keyword>
<evidence type="ECO:0000256" key="12">
    <source>
        <dbReference type="SAM" id="Phobius"/>
    </source>
</evidence>
<dbReference type="GO" id="GO:0005634">
    <property type="term" value="C:nucleus"/>
    <property type="evidence" value="ECO:0007669"/>
    <property type="project" value="UniProtKB-SubCell"/>
</dbReference>
<name>A0A640KEM3_LEITA</name>
<sequence length="397" mass="45115">MCTHAYIYIYITIFRHLSSSLFPSFFAACVSWLVSVCCRASPKPSHVIPSILTMTDCWYMPEEVADRRDENRLSPNVPASYEALGEAGVSYRHFDSKGVSDDIESFIQPLLKKLNYQSYDVVNLSPTNLGEEKFNALAEQHFAEHLHEDDEVRLVLEGQGYFDVRDIHDRWIRLLSKPGDCIVVPAGMYHRFTTDQGKYIKTLRIFKEAPRWVALNRGSEAEENPARKEYISRLHAPAETVVGTVNGDTIFSLRYPLKLDSELTAITKRLLEQHSRQQFALMVYLTGSTDATTGESWCPDCVLAKPYVAKRFAELQGKYGEENAIFLQLPVERASYLGNPNFSYRTHPTLQLASVPTVLVLTPAKDVKERGEAQWYDLLDVKVRTCDVDKADVLCLE</sequence>
<dbReference type="EC" id="1.13.11.54" evidence="11"/>
<comment type="function">
    <text evidence="11">Catalyzes 2 different reactions between oxygen and the acireductone 1,2-dihydroxy-3-keto-5-methylthiopentene (DHK-MTPene) depending upon the metal bound in the active site. Fe-containing acireductone dioxygenase (Fe-ARD) produces formate and 2-keto-4-methylthiobutyrate (KMTB), the alpha-ketoacid precursor of methionine in the methionine recycle pathway. Ni-containing acireductone dioxygenase (Ni-ARD) produces methylthiopropionate, carbon monoxide and formate, and does not lie on the methionine recycle pathway.</text>
</comment>
<dbReference type="PANTHER" id="PTHR23418">
    <property type="entry name" value="ACIREDUCTONE DIOXYGENASE"/>
    <property type="match status" value="1"/>
</dbReference>
<comment type="pathway">
    <text evidence="11">Amino-acid biosynthesis; L-methionine biosynthesis via salvage pathway; L-methionine from S-methyl-5-thio-alpha-D-ribose 1-phosphate: step 5/6.</text>
</comment>
<feature type="binding site" evidence="11">
    <location>
        <position position="190"/>
    </location>
    <ligand>
        <name>Ni(2+)</name>
        <dbReference type="ChEBI" id="CHEBI:49786"/>
        <note>for nickel-dependent acireductone dioxygenase activity</note>
    </ligand>
</feature>
<feature type="binding site" evidence="11">
    <location>
        <position position="147"/>
    </location>
    <ligand>
        <name>Fe(2+)</name>
        <dbReference type="ChEBI" id="CHEBI:29033"/>
        <note>for iron-dependent acireductone dioxygenase activity</note>
    </ligand>
</feature>
<feature type="transmembrane region" description="Helical" evidence="12">
    <location>
        <begin position="7"/>
        <end position="34"/>
    </location>
</feature>
<keyword evidence="3 11" id="KW-0533">Nickel</keyword>
<dbReference type="VEuPathDB" id="TriTrypDB:LtaPh_2009500"/>
<keyword evidence="10 11" id="KW-0539">Nucleus</keyword>
<gene>
    <name evidence="14" type="ORF">LtaPh_2009500</name>
</gene>
<evidence type="ECO:0000256" key="8">
    <source>
        <dbReference type="ARBA" id="ARBA00023004"/>
    </source>
</evidence>
<keyword evidence="8 11" id="KW-0408">Iron</keyword>
<keyword evidence="12" id="KW-0812">Transmembrane</keyword>
<evidence type="ECO:0000256" key="3">
    <source>
        <dbReference type="ARBA" id="ARBA00022596"/>
    </source>
</evidence>
<keyword evidence="5 11" id="KW-0479">Metal-binding</keyword>
<evidence type="ECO:0000256" key="11">
    <source>
        <dbReference type="HAMAP-Rule" id="MF_03154"/>
    </source>
</evidence>
<comment type="similarity">
    <text evidence="11">Belongs to the acireductone dioxygenase (ARD) family.</text>
</comment>
<dbReference type="Pfam" id="PF03079">
    <property type="entry name" value="ARD"/>
    <property type="match status" value="1"/>
</dbReference>
<dbReference type="AlphaFoldDB" id="A0A640KEM3"/>
<dbReference type="InterPro" id="IPR027496">
    <property type="entry name" value="ARD_euk"/>
</dbReference>
<dbReference type="HAMAP" id="MF_03154">
    <property type="entry name" value="Salvage_MtnD_euk"/>
    <property type="match status" value="1"/>
</dbReference>
<dbReference type="SUPFAM" id="SSF52833">
    <property type="entry name" value="Thioredoxin-like"/>
    <property type="match status" value="1"/>
</dbReference>
<dbReference type="GO" id="GO:0005506">
    <property type="term" value="F:iron ion binding"/>
    <property type="evidence" value="ECO:0007669"/>
    <property type="project" value="UniProtKB-UniRule"/>
</dbReference>
<dbReference type="EMBL" id="BLBS01000025">
    <property type="protein sequence ID" value="GET88156.1"/>
    <property type="molecule type" value="Genomic_DNA"/>
</dbReference>
<keyword evidence="15" id="KW-1185">Reference proteome</keyword>
<dbReference type="GO" id="GO:0005737">
    <property type="term" value="C:cytoplasm"/>
    <property type="evidence" value="ECO:0007669"/>
    <property type="project" value="UniProtKB-SubCell"/>
</dbReference>
<feature type="binding site" evidence="11">
    <location>
        <position position="151"/>
    </location>
    <ligand>
        <name>Ni(2+)</name>
        <dbReference type="ChEBI" id="CHEBI:49786"/>
        <note>for nickel-dependent acireductone dioxygenase activity</note>
    </ligand>
</feature>
<dbReference type="UniPathway" id="UPA00904">
    <property type="reaction ID" value="UER00878"/>
</dbReference>
<dbReference type="FunFam" id="2.60.120.10:FF:000099">
    <property type="entry name" value="1,2-dihydroxy-3-keto-5-methylthiopentene dioxygenase"/>
    <property type="match status" value="1"/>
</dbReference>